<keyword evidence="2" id="KW-1185">Reference proteome</keyword>
<gene>
    <name evidence="1" type="ORF">PIB30_069305</name>
</gene>
<organism evidence="1 2">
    <name type="scientific">Stylosanthes scabra</name>
    <dbReference type="NCBI Taxonomy" id="79078"/>
    <lineage>
        <taxon>Eukaryota</taxon>
        <taxon>Viridiplantae</taxon>
        <taxon>Streptophyta</taxon>
        <taxon>Embryophyta</taxon>
        <taxon>Tracheophyta</taxon>
        <taxon>Spermatophyta</taxon>
        <taxon>Magnoliopsida</taxon>
        <taxon>eudicotyledons</taxon>
        <taxon>Gunneridae</taxon>
        <taxon>Pentapetalae</taxon>
        <taxon>rosids</taxon>
        <taxon>fabids</taxon>
        <taxon>Fabales</taxon>
        <taxon>Fabaceae</taxon>
        <taxon>Papilionoideae</taxon>
        <taxon>50 kb inversion clade</taxon>
        <taxon>dalbergioids sensu lato</taxon>
        <taxon>Dalbergieae</taxon>
        <taxon>Pterocarpus clade</taxon>
        <taxon>Stylosanthes</taxon>
    </lineage>
</organism>
<name>A0ABU6TMT8_9FABA</name>
<evidence type="ECO:0000313" key="2">
    <source>
        <dbReference type="Proteomes" id="UP001341840"/>
    </source>
</evidence>
<proteinExistence type="predicted"/>
<dbReference type="Proteomes" id="UP001341840">
    <property type="component" value="Unassembled WGS sequence"/>
</dbReference>
<reference evidence="1 2" key="1">
    <citation type="journal article" date="2023" name="Plants (Basel)">
        <title>Bridging the Gap: Combining Genomics and Transcriptomics Approaches to Understand Stylosanthes scabra, an Orphan Legume from the Brazilian Caatinga.</title>
        <authorList>
            <person name="Ferreira-Neto J.R.C."/>
            <person name="da Silva M.D."/>
            <person name="Binneck E."/>
            <person name="de Melo N.F."/>
            <person name="da Silva R.H."/>
            <person name="de Melo A.L.T.M."/>
            <person name="Pandolfi V."/>
            <person name="Bustamante F.O."/>
            <person name="Brasileiro-Vidal A.C."/>
            <person name="Benko-Iseppon A.M."/>
        </authorList>
    </citation>
    <scope>NUCLEOTIDE SEQUENCE [LARGE SCALE GENOMIC DNA]</scope>
    <source>
        <tissue evidence="1">Leaves</tissue>
    </source>
</reference>
<dbReference type="EMBL" id="JASCZI010091379">
    <property type="protein sequence ID" value="MED6150121.1"/>
    <property type="molecule type" value="Genomic_DNA"/>
</dbReference>
<accession>A0ABU6TMT8</accession>
<comment type="caution">
    <text evidence="1">The sequence shown here is derived from an EMBL/GenBank/DDBJ whole genome shotgun (WGS) entry which is preliminary data.</text>
</comment>
<sequence length="127" mass="14666">MDCHLKETNHHRVAELTLSECPRHTQQRGTKGVALTASKLTPFLPSVALRDRQLRISIYRCEALDVRFPMELEPYRLDLCSSSYDQISDKRSGLTALGEFWALIFGREFLIESLRTGRSVHHESCRY</sequence>
<protein>
    <submittedName>
        <fullName evidence="1">Uncharacterized protein</fullName>
    </submittedName>
</protein>
<evidence type="ECO:0000313" key="1">
    <source>
        <dbReference type="EMBL" id="MED6150121.1"/>
    </source>
</evidence>